<evidence type="ECO:0000256" key="7">
    <source>
        <dbReference type="ARBA" id="ARBA00023306"/>
    </source>
</evidence>
<evidence type="ECO:0000256" key="8">
    <source>
        <dbReference type="SAM" id="Phobius"/>
    </source>
</evidence>
<keyword evidence="2" id="KW-1003">Cell membrane</keyword>
<feature type="transmembrane region" description="Helical" evidence="8">
    <location>
        <begin position="18"/>
        <end position="36"/>
    </location>
</feature>
<protein>
    <submittedName>
        <fullName evidence="10">FtsQ-type POTRA domain-containing protein</fullName>
    </submittedName>
</protein>
<accession>A0A5C0SBG6</accession>
<dbReference type="Pfam" id="PF08478">
    <property type="entry name" value="POTRA_1"/>
    <property type="match status" value="1"/>
</dbReference>
<evidence type="ECO:0000313" key="10">
    <source>
        <dbReference type="EMBL" id="QEK11955.1"/>
    </source>
</evidence>
<dbReference type="PROSITE" id="PS51779">
    <property type="entry name" value="POTRA"/>
    <property type="match status" value="1"/>
</dbReference>
<keyword evidence="3" id="KW-0132">Cell division</keyword>
<feature type="domain" description="POTRA" evidence="9">
    <location>
        <begin position="41"/>
        <end position="109"/>
    </location>
</feature>
<dbReference type="EMBL" id="CP042243">
    <property type="protein sequence ID" value="QEK11955.1"/>
    <property type="molecule type" value="Genomic_DNA"/>
</dbReference>
<gene>
    <name evidence="10" type="ORF">FQB35_05985</name>
</gene>
<dbReference type="KEGG" id="crs:FQB35_05985"/>
<evidence type="ECO:0000256" key="1">
    <source>
        <dbReference type="ARBA" id="ARBA00004370"/>
    </source>
</evidence>
<dbReference type="GO" id="GO:0051301">
    <property type="term" value="P:cell division"/>
    <property type="evidence" value="ECO:0007669"/>
    <property type="project" value="UniProtKB-KW"/>
</dbReference>
<sequence>MCRYNKDIDKNVKRKKNAMIFMVMLLLCIVSFIIIFKTDLFTVKYVEVGGNHIVTKDEIINISGIIFGNHIFKENINSIKSNLYRNPYIKTVQVKRKLPNKIIISVVEREEAAAIPFMNEFLIIDEDGMVLRSSRSNTSLDNENLKIIKGFEFSNFMEGAILEVKDKSKLKKALEVARKINENQIVITELDVSDKKDVVVKLTNELICRIGEGNNLNYSLKVLKKILEDLKQKNIIRGVIDMSHEGYPSYRPVE</sequence>
<evidence type="ECO:0000259" key="9">
    <source>
        <dbReference type="PROSITE" id="PS51779"/>
    </source>
</evidence>
<dbReference type="OrthoDB" id="1953902at2"/>
<dbReference type="GO" id="GO:0005886">
    <property type="term" value="C:plasma membrane"/>
    <property type="evidence" value="ECO:0007669"/>
    <property type="project" value="TreeGrafter"/>
</dbReference>
<name>A0A5C0SBG6_CRATE</name>
<evidence type="ECO:0000313" key="11">
    <source>
        <dbReference type="Proteomes" id="UP000324646"/>
    </source>
</evidence>
<keyword evidence="5 8" id="KW-1133">Transmembrane helix</keyword>
<dbReference type="InterPro" id="IPR050487">
    <property type="entry name" value="FtsQ_DivIB"/>
</dbReference>
<dbReference type="PANTHER" id="PTHR37820">
    <property type="entry name" value="CELL DIVISION PROTEIN DIVIB"/>
    <property type="match status" value="1"/>
</dbReference>
<dbReference type="Proteomes" id="UP000324646">
    <property type="component" value="Chromosome"/>
</dbReference>
<proteinExistence type="predicted"/>
<comment type="subcellular location">
    <subcellularLocation>
        <location evidence="1">Membrane</location>
    </subcellularLocation>
</comment>
<reference evidence="10 11" key="1">
    <citation type="submission" date="2019-07" db="EMBL/GenBank/DDBJ databases">
        <title>Complete genome of Crassaminicella thermophila SY095.</title>
        <authorList>
            <person name="Li X."/>
        </authorList>
    </citation>
    <scope>NUCLEOTIDE SEQUENCE [LARGE SCALE GENOMIC DNA]</scope>
    <source>
        <strain evidence="10 11">SY095</strain>
    </source>
</reference>
<evidence type="ECO:0000256" key="2">
    <source>
        <dbReference type="ARBA" id="ARBA00022475"/>
    </source>
</evidence>
<evidence type="ECO:0000256" key="6">
    <source>
        <dbReference type="ARBA" id="ARBA00023136"/>
    </source>
</evidence>
<dbReference type="RefSeq" id="WP_148809110.1">
    <property type="nucleotide sequence ID" value="NZ_CP042243.1"/>
</dbReference>
<dbReference type="Gene3D" id="3.10.20.310">
    <property type="entry name" value="membrane protein fhac"/>
    <property type="match status" value="1"/>
</dbReference>
<dbReference type="PANTHER" id="PTHR37820:SF1">
    <property type="entry name" value="CELL DIVISION PROTEIN FTSQ"/>
    <property type="match status" value="1"/>
</dbReference>
<dbReference type="AlphaFoldDB" id="A0A5C0SBG6"/>
<dbReference type="InterPro" id="IPR013685">
    <property type="entry name" value="POTRA_FtsQ_type"/>
</dbReference>
<evidence type="ECO:0000256" key="3">
    <source>
        <dbReference type="ARBA" id="ARBA00022618"/>
    </source>
</evidence>
<keyword evidence="11" id="KW-1185">Reference proteome</keyword>
<dbReference type="InterPro" id="IPR034746">
    <property type="entry name" value="POTRA"/>
</dbReference>
<evidence type="ECO:0000256" key="5">
    <source>
        <dbReference type="ARBA" id="ARBA00022989"/>
    </source>
</evidence>
<keyword evidence="6 8" id="KW-0472">Membrane</keyword>
<keyword evidence="7" id="KW-0131">Cell cycle</keyword>
<keyword evidence="4 8" id="KW-0812">Transmembrane</keyword>
<organism evidence="10 11">
    <name type="scientific">Crassaminicella thermophila</name>
    <dbReference type="NCBI Taxonomy" id="2599308"/>
    <lineage>
        <taxon>Bacteria</taxon>
        <taxon>Bacillati</taxon>
        <taxon>Bacillota</taxon>
        <taxon>Clostridia</taxon>
        <taxon>Eubacteriales</taxon>
        <taxon>Clostridiaceae</taxon>
        <taxon>Crassaminicella</taxon>
    </lineage>
</organism>
<dbReference type="InterPro" id="IPR005548">
    <property type="entry name" value="Cell_div_FtsQ/DivIB_C"/>
</dbReference>
<evidence type="ECO:0000256" key="4">
    <source>
        <dbReference type="ARBA" id="ARBA00022692"/>
    </source>
</evidence>
<dbReference type="Pfam" id="PF03799">
    <property type="entry name" value="FtsQ_DivIB_C"/>
    <property type="match status" value="1"/>
</dbReference>